<reference evidence="1" key="2">
    <citation type="submission" date="2022-06" db="UniProtKB">
        <authorList>
            <consortium name="EnsemblMetazoa"/>
        </authorList>
    </citation>
    <scope>IDENTIFICATION</scope>
    <source>
        <strain evidence="1">p50T (Dazao)</strain>
    </source>
</reference>
<organism evidence="1 2">
    <name type="scientific">Bombyx mori</name>
    <name type="common">Silk moth</name>
    <dbReference type="NCBI Taxonomy" id="7091"/>
    <lineage>
        <taxon>Eukaryota</taxon>
        <taxon>Metazoa</taxon>
        <taxon>Ecdysozoa</taxon>
        <taxon>Arthropoda</taxon>
        <taxon>Hexapoda</taxon>
        <taxon>Insecta</taxon>
        <taxon>Pterygota</taxon>
        <taxon>Neoptera</taxon>
        <taxon>Endopterygota</taxon>
        <taxon>Lepidoptera</taxon>
        <taxon>Glossata</taxon>
        <taxon>Ditrysia</taxon>
        <taxon>Bombycoidea</taxon>
        <taxon>Bombycidae</taxon>
        <taxon>Bombycinae</taxon>
        <taxon>Bombyx</taxon>
    </lineage>
</organism>
<dbReference type="AlphaFoldDB" id="A0A8R2LU35"/>
<accession>A0A8R2LU35</accession>
<proteinExistence type="predicted"/>
<evidence type="ECO:0000313" key="1">
    <source>
        <dbReference type="EnsemblMetazoa" id="XP_037866445.1"/>
    </source>
</evidence>
<dbReference type="InterPro" id="IPR032727">
    <property type="entry name" value="CLAMP"/>
</dbReference>
<dbReference type="Proteomes" id="UP000005204">
    <property type="component" value="Unassembled WGS sequence"/>
</dbReference>
<dbReference type="Pfam" id="PF14769">
    <property type="entry name" value="CLAMP"/>
    <property type="match status" value="1"/>
</dbReference>
<keyword evidence="2" id="KW-1185">Reference proteome</keyword>
<name>A0A8R2LU35_BOMMO</name>
<reference evidence="2" key="1">
    <citation type="journal article" date="2008" name="Insect Biochem. Mol. Biol.">
        <title>The genome of a lepidopteran model insect, the silkworm Bombyx mori.</title>
        <authorList>
            <consortium name="International Silkworm Genome Consortium"/>
        </authorList>
    </citation>
    <scope>NUCLEOTIDE SEQUENCE [LARGE SCALE GENOMIC DNA]</scope>
    <source>
        <strain evidence="2">p50T</strain>
    </source>
</reference>
<sequence>MSSVAGHYFHIQTPTPLKCYAAMLDSKSNSGSVSSAALRDKAASDPSCAPQNVTEAQIKPQISAPSYFYSLKENEALPFKRPEKEPRPKLLLNSVVNENDVVAMIAAHDANRTEGLKKHIGKLLVEKQIVVNYNLSERKFVTNLLCETIDYAAQRDFSAFKLACLLTTYVTVHSYFKWYYWQAPVSVWMYFKELMIRLTIEDSPDGEAIFEPDECYDILSHFHTMYIKNLPLIHVLTFGVRRLKFLWPFKRK</sequence>
<protein>
    <submittedName>
        <fullName evidence="1">Uncharacterized protein</fullName>
    </submittedName>
</protein>
<evidence type="ECO:0000313" key="2">
    <source>
        <dbReference type="Proteomes" id="UP000005204"/>
    </source>
</evidence>
<dbReference type="EnsemblMetazoa" id="XM_038010517.1">
    <property type="protein sequence ID" value="XP_037866445.1"/>
    <property type="gene ID" value="LOC119628424"/>
</dbReference>